<protein>
    <submittedName>
        <fullName evidence="2">Transcriptional regulator with XRE-family HTH domain</fullName>
    </submittedName>
</protein>
<dbReference type="AlphaFoldDB" id="A0A7W7WKF9"/>
<evidence type="ECO:0000313" key="2">
    <source>
        <dbReference type="EMBL" id="MBB4949679.1"/>
    </source>
</evidence>
<evidence type="ECO:0000259" key="1">
    <source>
        <dbReference type="PROSITE" id="PS50943"/>
    </source>
</evidence>
<sequence>MSLRQLSVITGYNRGYLSRVERRLAGASDHTLRGIAEALEVPVAAINREEAP</sequence>
<dbReference type="Proteomes" id="UP000573327">
    <property type="component" value="Unassembled WGS sequence"/>
</dbReference>
<proteinExistence type="predicted"/>
<keyword evidence="3" id="KW-1185">Reference proteome</keyword>
<name>A0A7W7WKF9_9ACTN</name>
<dbReference type="InterPro" id="IPR001387">
    <property type="entry name" value="Cro/C1-type_HTH"/>
</dbReference>
<accession>A0A7W7WKF9</accession>
<dbReference type="GO" id="GO:0003677">
    <property type="term" value="F:DNA binding"/>
    <property type="evidence" value="ECO:0007669"/>
    <property type="project" value="InterPro"/>
</dbReference>
<dbReference type="EMBL" id="JACHJR010000001">
    <property type="protein sequence ID" value="MBB4949679.1"/>
    <property type="molecule type" value="Genomic_DNA"/>
</dbReference>
<dbReference type="InterPro" id="IPR010982">
    <property type="entry name" value="Lambda_DNA-bd_dom_sf"/>
</dbReference>
<gene>
    <name evidence="2" type="ORF">F4556_005214</name>
</gene>
<comment type="caution">
    <text evidence="2">The sequence shown here is derived from an EMBL/GenBank/DDBJ whole genome shotgun (WGS) entry which is preliminary data.</text>
</comment>
<reference evidence="2 3" key="1">
    <citation type="submission" date="2020-08" db="EMBL/GenBank/DDBJ databases">
        <title>Sequencing the genomes of 1000 actinobacteria strains.</title>
        <authorList>
            <person name="Klenk H.-P."/>
        </authorList>
    </citation>
    <scope>NUCLEOTIDE SEQUENCE [LARGE SCALE GENOMIC DNA]</scope>
    <source>
        <strain evidence="2 3">DSM 44786</strain>
    </source>
</reference>
<dbReference type="CDD" id="cd00093">
    <property type="entry name" value="HTH_XRE"/>
    <property type="match status" value="1"/>
</dbReference>
<dbReference type="SUPFAM" id="SSF47413">
    <property type="entry name" value="lambda repressor-like DNA-binding domains"/>
    <property type="match status" value="1"/>
</dbReference>
<dbReference type="Gene3D" id="1.10.260.40">
    <property type="entry name" value="lambda repressor-like DNA-binding domains"/>
    <property type="match status" value="1"/>
</dbReference>
<dbReference type="PROSITE" id="PS50943">
    <property type="entry name" value="HTH_CROC1"/>
    <property type="match status" value="1"/>
</dbReference>
<organism evidence="2 3">
    <name type="scientific">Kitasatospora gansuensis</name>
    <dbReference type="NCBI Taxonomy" id="258050"/>
    <lineage>
        <taxon>Bacteria</taxon>
        <taxon>Bacillati</taxon>
        <taxon>Actinomycetota</taxon>
        <taxon>Actinomycetes</taxon>
        <taxon>Kitasatosporales</taxon>
        <taxon>Streptomycetaceae</taxon>
        <taxon>Kitasatospora</taxon>
    </lineage>
</organism>
<feature type="domain" description="HTH cro/C1-type" evidence="1">
    <location>
        <begin position="1"/>
        <end position="46"/>
    </location>
</feature>
<dbReference type="Pfam" id="PF01381">
    <property type="entry name" value="HTH_3"/>
    <property type="match status" value="1"/>
</dbReference>
<evidence type="ECO:0000313" key="3">
    <source>
        <dbReference type="Proteomes" id="UP000573327"/>
    </source>
</evidence>